<reference evidence="1" key="1">
    <citation type="submission" date="2021-01" db="EMBL/GenBank/DDBJ databases">
        <title>Whole genome shotgun sequence of Acrocarpospora phusangensis NBRC 108782.</title>
        <authorList>
            <person name="Komaki H."/>
            <person name="Tamura T."/>
        </authorList>
    </citation>
    <scope>NUCLEOTIDE SEQUENCE</scope>
    <source>
        <strain evidence="1">NBRC 108782</strain>
    </source>
</reference>
<evidence type="ECO:0000313" key="2">
    <source>
        <dbReference type="Proteomes" id="UP000640052"/>
    </source>
</evidence>
<evidence type="ECO:0000313" key="1">
    <source>
        <dbReference type="EMBL" id="GIH22724.1"/>
    </source>
</evidence>
<keyword evidence="2" id="KW-1185">Reference proteome</keyword>
<gene>
    <name evidence="1" type="ORF">Aph01nite_10340</name>
</gene>
<sequence length="264" mass="29406">MLGLQAGSGVLDQAEEELVRRCMAAQGFRYVKAPADQGPATIENAYGISIGEARRHGYRTPRTSAAEPEEKPEVPAWWLALSGRPEAPLITVEVPEIGTVQATSEGCRAQARSTLYGDPPERWLFYMFFSDNFKHRVRVRAATDPRLAVLNQRWSSCMSGRGYPELRDPAQARALAADYYEQDDRNARRKEIALATADATCEQTLTYAPRRRALEDRYFTAGMRIYEAEAAAVRETGRQALRRARHILAATGPEEGSEWAARGA</sequence>
<dbReference type="Proteomes" id="UP000640052">
    <property type="component" value="Unassembled WGS sequence"/>
</dbReference>
<name>A0A919Q5G8_9ACTN</name>
<proteinExistence type="predicted"/>
<dbReference type="AlphaFoldDB" id="A0A919Q5G8"/>
<organism evidence="1 2">
    <name type="scientific">Acrocarpospora phusangensis</name>
    <dbReference type="NCBI Taxonomy" id="1070424"/>
    <lineage>
        <taxon>Bacteria</taxon>
        <taxon>Bacillati</taxon>
        <taxon>Actinomycetota</taxon>
        <taxon>Actinomycetes</taxon>
        <taxon>Streptosporangiales</taxon>
        <taxon>Streptosporangiaceae</taxon>
        <taxon>Acrocarpospora</taxon>
    </lineage>
</organism>
<protein>
    <submittedName>
        <fullName evidence="1">Uncharacterized protein</fullName>
    </submittedName>
</protein>
<comment type="caution">
    <text evidence="1">The sequence shown here is derived from an EMBL/GenBank/DDBJ whole genome shotgun (WGS) entry which is preliminary data.</text>
</comment>
<dbReference type="EMBL" id="BOOA01000006">
    <property type="protein sequence ID" value="GIH22724.1"/>
    <property type="molecule type" value="Genomic_DNA"/>
</dbReference>
<accession>A0A919Q5G8</accession>